<feature type="transmembrane region" description="Helical" evidence="1">
    <location>
        <begin position="12"/>
        <end position="31"/>
    </location>
</feature>
<dbReference type="GO" id="GO:0008168">
    <property type="term" value="F:methyltransferase activity"/>
    <property type="evidence" value="ECO:0007669"/>
    <property type="project" value="UniProtKB-KW"/>
</dbReference>
<organism evidence="2 3">
    <name type="scientific">Nocardioides aromaticivorans</name>
    <dbReference type="NCBI Taxonomy" id="200618"/>
    <lineage>
        <taxon>Bacteria</taxon>
        <taxon>Bacillati</taxon>
        <taxon>Actinomycetota</taxon>
        <taxon>Actinomycetes</taxon>
        <taxon>Propionibacteriales</taxon>
        <taxon>Nocardioidaceae</taxon>
        <taxon>Nocardioides</taxon>
    </lineage>
</organism>
<gene>
    <name evidence="2" type="ORF">BJ993_004591</name>
</gene>
<dbReference type="AlphaFoldDB" id="A0A7Y9ZMD4"/>
<dbReference type="Proteomes" id="UP000562045">
    <property type="component" value="Unassembled WGS sequence"/>
</dbReference>
<evidence type="ECO:0000313" key="2">
    <source>
        <dbReference type="EMBL" id="NYI47511.1"/>
    </source>
</evidence>
<reference evidence="2 3" key="1">
    <citation type="submission" date="2020-07" db="EMBL/GenBank/DDBJ databases">
        <title>Sequencing the genomes of 1000 actinobacteria strains.</title>
        <authorList>
            <person name="Klenk H.-P."/>
        </authorList>
    </citation>
    <scope>NUCLEOTIDE SEQUENCE [LARGE SCALE GENOMIC DNA]</scope>
    <source>
        <strain evidence="2 3">DSM 15131</strain>
    </source>
</reference>
<dbReference type="RefSeq" id="WP_179651498.1">
    <property type="nucleotide sequence ID" value="NZ_JACBZM010000001.1"/>
</dbReference>
<sequence length="58" mass="6301">MNHRRAEQIPLVVLGTYAIGYLAGRSIAALWSRGSTDEHGVRRLAGGVAELTHHRHAA</sequence>
<keyword evidence="1" id="KW-1133">Transmembrane helix</keyword>
<accession>A0A7Y9ZMD4</accession>
<dbReference type="GO" id="GO:0032259">
    <property type="term" value="P:methylation"/>
    <property type="evidence" value="ECO:0007669"/>
    <property type="project" value="UniProtKB-KW"/>
</dbReference>
<comment type="caution">
    <text evidence="2">The sequence shown here is derived from an EMBL/GenBank/DDBJ whole genome shotgun (WGS) entry which is preliminary data.</text>
</comment>
<name>A0A7Y9ZMD4_9ACTN</name>
<keyword evidence="1" id="KW-0812">Transmembrane</keyword>
<evidence type="ECO:0000256" key="1">
    <source>
        <dbReference type="SAM" id="Phobius"/>
    </source>
</evidence>
<protein>
    <submittedName>
        <fullName evidence="2">Tetrahydromethanopterin S-methyltransferase subunit A</fullName>
    </submittedName>
</protein>
<keyword evidence="2" id="KW-0489">Methyltransferase</keyword>
<keyword evidence="2" id="KW-0808">Transferase</keyword>
<dbReference type="EMBL" id="JACBZM010000001">
    <property type="protein sequence ID" value="NYI47511.1"/>
    <property type="molecule type" value="Genomic_DNA"/>
</dbReference>
<proteinExistence type="predicted"/>
<keyword evidence="1" id="KW-0472">Membrane</keyword>
<evidence type="ECO:0000313" key="3">
    <source>
        <dbReference type="Proteomes" id="UP000562045"/>
    </source>
</evidence>